<keyword evidence="2" id="KW-1185">Reference proteome</keyword>
<dbReference type="RefSeq" id="WP_158868280.1">
    <property type="nucleotide sequence ID" value="NZ_CP046401.1"/>
</dbReference>
<evidence type="ECO:0000313" key="1">
    <source>
        <dbReference type="EMBL" id="QGY45216.1"/>
    </source>
</evidence>
<dbReference type="KEGG" id="mcos:GM418_16515"/>
<gene>
    <name evidence="1" type="ORF">GM418_16515</name>
</gene>
<organism evidence="1 2">
    <name type="scientific">Maribellus comscasis</name>
    <dbReference type="NCBI Taxonomy" id="2681766"/>
    <lineage>
        <taxon>Bacteria</taxon>
        <taxon>Pseudomonadati</taxon>
        <taxon>Bacteroidota</taxon>
        <taxon>Bacteroidia</taxon>
        <taxon>Marinilabiliales</taxon>
        <taxon>Prolixibacteraceae</taxon>
        <taxon>Maribellus</taxon>
    </lineage>
</organism>
<protein>
    <recommendedName>
        <fullName evidence="3">Glycoside hydrolase family 5 domain-containing protein</fullName>
    </recommendedName>
</protein>
<dbReference type="Gene3D" id="3.20.20.80">
    <property type="entry name" value="Glycosidases"/>
    <property type="match status" value="1"/>
</dbReference>
<evidence type="ECO:0008006" key="3">
    <source>
        <dbReference type="Google" id="ProtNLM"/>
    </source>
</evidence>
<dbReference type="Proteomes" id="UP000428260">
    <property type="component" value="Chromosome"/>
</dbReference>
<dbReference type="AlphaFoldDB" id="A0A6I6JQG5"/>
<sequence length="309" mass="34651">MTRIGILIVGIFLAINVNAGKNIFSVKGTKAYLNDEAFLSIGLRCSNALISDGTTDDLIGHLDLYKSFGVNTISVFFMGSRFGDVKGYNKDGTLNPVYTNRMAKIIKVCDERDMVVLVGCLYWGTSEAKWENWTQKEANAAVANTVKWLSENDYKNVFVDPDNEGMAYREKGFDIEKMIAAGKKVDLEIMIGYNNHGLPPANADLALHFSDKPENKHYIESEGTMTDYWGAYSKEQGVYNYINIGIYTEGKKREQLKNTDKHLQNGMGYIFASTWLQCIPPNCKPGGDGTPCNPGISWWLQHIKESYKK</sequence>
<evidence type="ECO:0000313" key="2">
    <source>
        <dbReference type="Proteomes" id="UP000428260"/>
    </source>
</evidence>
<reference evidence="1 2" key="1">
    <citation type="submission" date="2019-11" db="EMBL/GenBank/DDBJ databases">
        <authorList>
            <person name="Zheng R.K."/>
            <person name="Sun C.M."/>
        </authorList>
    </citation>
    <scope>NUCLEOTIDE SEQUENCE [LARGE SCALE GENOMIC DNA]</scope>
    <source>
        <strain evidence="1 2">WC007</strain>
    </source>
</reference>
<accession>A0A6I6JQG5</accession>
<proteinExistence type="predicted"/>
<name>A0A6I6JQG5_9BACT</name>
<dbReference type="SUPFAM" id="SSF51445">
    <property type="entry name" value="(Trans)glycosidases"/>
    <property type="match status" value="1"/>
</dbReference>
<dbReference type="InterPro" id="IPR017853">
    <property type="entry name" value="GH"/>
</dbReference>
<dbReference type="EMBL" id="CP046401">
    <property type="protein sequence ID" value="QGY45216.1"/>
    <property type="molecule type" value="Genomic_DNA"/>
</dbReference>